<dbReference type="AlphaFoldDB" id="A0A6C0DSA9"/>
<protein>
    <recommendedName>
        <fullName evidence="1">C2H2-type domain-containing protein</fullName>
    </recommendedName>
</protein>
<dbReference type="PROSITE" id="PS50157">
    <property type="entry name" value="ZINC_FINGER_C2H2_2"/>
    <property type="match status" value="1"/>
</dbReference>
<dbReference type="SUPFAM" id="SSF57667">
    <property type="entry name" value="beta-beta-alpha zinc fingers"/>
    <property type="match status" value="1"/>
</dbReference>
<dbReference type="InterPro" id="IPR013087">
    <property type="entry name" value="Znf_C2H2_type"/>
</dbReference>
<evidence type="ECO:0000259" key="1">
    <source>
        <dbReference type="PROSITE" id="PS50157"/>
    </source>
</evidence>
<evidence type="ECO:0000313" key="2">
    <source>
        <dbReference type="EMBL" id="QHT19856.1"/>
    </source>
</evidence>
<dbReference type="InterPro" id="IPR036236">
    <property type="entry name" value="Znf_C2H2_sf"/>
</dbReference>
<name>A0A6C0DSA9_9ZZZZ</name>
<organism evidence="2">
    <name type="scientific">viral metagenome</name>
    <dbReference type="NCBI Taxonomy" id="1070528"/>
    <lineage>
        <taxon>unclassified sequences</taxon>
        <taxon>metagenomes</taxon>
        <taxon>organismal metagenomes</taxon>
    </lineage>
</organism>
<accession>A0A6C0DSA9</accession>
<reference evidence="2" key="1">
    <citation type="journal article" date="2020" name="Nature">
        <title>Giant virus diversity and host interactions through global metagenomics.</title>
        <authorList>
            <person name="Schulz F."/>
            <person name="Roux S."/>
            <person name="Paez-Espino D."/>
            <person name="Jungbluth S."/>
            <person name="Walsh D.A."/>
            <person name="Denef V.J."/>
            <person name="McMahon K.D."/>
            <person name="Konstantinidis K.T."/>
            <person name="Eloe-Fadrosh E.A."/>
            <person name="Kyrpides N.C."/>
            <person name="Woyke T."/>
        </authorList>
    </citation>
    <scope>NUCLEOTIDE SEQUENCE</scope>
    <source>
        <strain evidence="2">GVMAG-M-3300023174-5</strain>
    </source>
</reference>
<dbReference type="EMBL" id="MN739670">
    <property type="protein sequence ID" value="QHT19856.1"/>
    <property type="molecule type" value="Genomic_DNA"/>
</dbReference>
<dbReference type="PROSITE" id="PS00028">
    <property type="entry name" value="ZINC_FINGER_C2H2_1"/>
    <property type="match status" value="1"/>
</dbReference>
<dbReference type="SMART" id="SM00355">
    <property type="entry name" value="ZnF_C2H2"/>
    <property type="match status" value="1"/>
</dbReference>
<sequence length="471" mass="53775">MDVDYTISLKNKRIYDFYERNKGISFEAVNLIFLDLIEKINTDMTSAMQNTICGEILSSVKDLKGLVTSLNNSIMIKIQDINKEFVGNVKLIIENASTDNTKTYISELNKNTELFVSRINNEIPKNNNEINAKMKEILNTFQETILTDIKVFVNSNSQSETTLKDYISGLDSKIQDLQKPIYSFITANQEQITSNLTSLRESNLIAQSTQNKVIEDLGDFLNKYSTNSAYKGRVSENKLEKVLTKMYPAAEIVCSKALKESGDFMLKRQNKLTILIENKNYDANVNVEEIAKFYRDVNAQKCSGIFISQTSGIVGRSDYQIELNDGHVLVFLHNVDYSEYKIKNAIDIIDNLGTKWAEINNHNSIEGVKISKDFLSKINDEYKAFLNQKDLLIFNIKENQKKLISNIEDLDLPDLSKYLFSIYSSEQKQEFKCDVCGEAFPKKASLASHKKIHNKDKKEQHIQNIVLVTNT</sequence>
<feature type="domain" description="C2H2-type" evidence="1">
    <location>
        <begin position="431"/>
        <end position="458"/>
    </location>
</feature>
<dbReference type="Gene3D" id="3.30.160.60">
    <property type="entry name" value="Classic Zinc Finger"/>
    <property type="match status" value="1"/>
</dbReference>
<proteinExistence type="predicted"/>